<dbReference type="EMBL" id="MSDW01000001">
    <property type="protein sequence ID" value="OKY78267.1"/>
    <property type="molecule type" value="Genomic_DNA"/>
</dbReference>
<evidence type="ECO:0000256" key="5">
    <source>
        <dbReference type="ARBA" id="ARBA00022741"/>
    </source>
</evidence>
<keyword evidence="6 10" id="KW-0067">ATP-binding</keyword>
<evidence type="ECO:0000313" key="12">
    <source>
        <dbReference type="Proteomes" id="UP000185744"/>
    </source>
</evidence>
<dbReference type="AlphaFoldDB" id="A0A1Q6DVA4"/>
<dbReference type="Pfam" id="PF01921">
    <property type="entry name" value="tRNA-synt_1f"/>
    <property type="match status" value="1"/>
</dbReference>
<dbReference type="GO" id="GO:0000049">
    <property type="term" value="F:tRNA binding"/>
    <property type="evidence" value="ECO:0007669"/>
    <property type="project" value="InterPro"/>
</dbReference>
<dbReference type="Gene3D" id="1.10.10.770">
    <property type="match status" value="1"/>
</dbReference>
<evidence type="ECO:0000256" key="9">
    <source>
        <dbReference type="ARBA" id="ARBA00048573"/>
    </source>
</evidence>
<dbReference type="GO" id="GO:0005524">
    <property type="term" value="F:ATP binding"/>
    <property type="evidence" value="ECO:0007669"/>
    <property type="project" value="UniProtKB-UniRule"/>
</dbReference>
<dbReference type="NCBIfam" id="TIGR00467">
    <property type="entry name" value="lysS_arch"/>
    <property type="match status" value="1"/>
</dbReference>
<evidence type="ECO:0000256" key="10">
    <source>
        <dbReference type="HAMAP-Rule" id="MF_00177"/>
    </source>
</evidence>
<evidence type="ECO:0000256" key="8">
    <source>
        <dbReference type="ARBA" id="ARBA00023146"/>
    </source>
</evidence>
<dbReference type="InterPro" id="IPR020751">
    <property type="entry name" value="aa-tRNA-synth_I_codon-bd_sub2"/>
</dbReference>
<dbReference type="InParanoid" id="A0A1Q6DVA4"/>
<proteinExistence type="inferred from homology"/>
<dbReference type="InterPro" id="IPR001412">
    <property type="entry name" value="aa-tRNA-synth_I_CS"/>
</dbReference>
<evidence type="ECO:0000256" key="1">
    <source>
        <dbReference type="ARBA" id="ARBA00004496"/>
    </source>
</evidence>
<evidence type="ECO:0000256" key="6">
    <source>
        <dbReference type="ARBA" id="ARBA00022840"/>
    </source>
</evidence>
<dbReference type="SUPFAM" id="SSF52374">
    <property type="entry name" value="Nucleotidylyl transferase"/>
    <property type="match status" value="1"/>
</dbReference>
<keyword evidence="8 10" id="KW-0030">Aminoacyl-tRNA synthetase</keyword>
<dbReference type="EC" id="6.1.1.6" evidence="10"/>
<dbReference type="PANTHER" id="PTHR37940:SF1">
    <property type="entry name" value="LYSINE--TRNA LIGASE"/>
    <property type="match status" value="1"/>
</dbReference>
<comment type="similarity">
    <text evidence="2 10">Belongs to the class-I aminoacyl-tRNA synthetase family.</text>
</comment>
<dbReference type="PROSITE" id="PS00178">
    <property type="entry name" value="AA_TRNA_LIGASE_I"/>
    <property type="match status" value="1"/>
</dbReference>
<dbReference type="PANTHER" id="PTHR37940">
    <property type="entry name" value="LYSINE--TRNA LIGASE"/>
    <property type="match status" value="1"/>
</dbReference>
<protein>
    <recommendedName>
        <fullName evidence="10">Lysine--tRNA ligase</fullName>
        <ecNumber evidence="10">6.1.1.6</ecNumber>
    </recommendedName>
    <alternativeName>
        <fullName evidence="10">Lysyl-tRNA synthetase</fullName>
        <shortName evidence="10">LysRS</shortName>
    </alternativeName>
</protein>
<dbReference type="Gene3D" id="3.40.50.620">
    <property type="entry name" value="HUPs"/>
    <property type="match status" value="1"/>
</dbReference>
<dbReference type="InterPro" id="IPR042078">
    <property type="entry name" value="Lys-tRNA-ligase_SC_fold"/>
</dbReference>
<keyword evidence="12" id="KW-1185">Reference proteome</keyword>
<dbReference type="STRING" id="1903181.BTN85_0754"/>
<dbReference type="InterPro" id="IPR014729">
    <property type="entry name" value="Rossmann-like_a/b/a_fold"/>
</dbReference>
<organism evidence="11 12">
    <name type="scientific">Methanohalarchaeum thermophilum</name>
    <dbReference type="NCBI Taxonomy" id="1903181"/>
    <lineage>
        <taxon>Archaea</taxon>
        <taxon>Methanobacteriati</taxon>
        <taxon>Methanobacteriota</taxon>
        <taxon>Methanonatronarchaeia</taxon>
        <taxon>Methanonatronarchaeales</taxon>
        <taxon>Methanonatronarchaeaceae</taxon>
        <taxon>Candidatus Methanohalarchaeum</taxon>
    </lineage>
</organism>
<dbReference type="InterPro" id="IPR002904">
    <property type="entry name" value="Lys-tRNA-ligase"/>
</dbReference>
<comment type="caution">
    <text evidence="10">Lacks conserved residue(s) required for the propagation of feature annotation.</text>
</comment>
<evidence type="ECO:0000256" key="2">
    <source>
        <dbReference type="ARBA" id="ARBA00005594"/>
    </source>
</evidence>
<keyword evidence="3 10" id="KW-0963">Cytoplasm</keyword>
<comment type="caution">
    <text evidence="11">The sequence shown here is derived from an EMBL/GenBank/DDBJ whole genome shotgun (WGS) entry which is preliminary data.</text>
</comment>
<name>A0A1Q6DVA4_METT1</name>
<dbReference type="GO" id="GO:0005737">
    <property type="term" value="C:cytoplasm"/>
    <property type="evidence" value="ECO:0007669"/>
    <property type="project" value="UniProtKB-SubCell"/>
</dbReference>
<accession>A0A1Q6DVA4</accession>
<dbReference type="Gene3D" id="6.10.20.10">
    <property type="entry name" value="Lysine tRNA ligase, stem contact fold domain"/>
    <property type="match status" value="1"/>
</dbReference>
<dbReference type="GO" id="GO:0004824">
    <property type="term" value="F:lysine-tRNA ligase activity"/>
    <property type="evidence" value="ECO:0007669"/>
    <property type="project" value="UniProtKB-UniRule"/>
</dbReference>
<comment type="subcellular location">
    <subcellularLocation>
        <location evidence="1 10">Cytoplasm</location>
    </subcellularLocation>
</comment>
<comment type="catalytic activity">
    <reaction evidence="9 10">
        <text>tRNA(Lys) + L-lysine + ATP = L-lysyl-tRNA(Lys) + AMP + diphosphate</text>
        <dbReference type="Rhea" id="RHEA:20792"/>
        <dbReference type="Rhea" id="RHEA-COMP:9696"/>
        <dbReference type="Rhea" id="RHEA-COMP:9697"/>
        <dbReference type="ChEBI" id="CHEBI:30616"/>
        <dbReference type="ChEBI" id="CHEBI:32551"/>
        <dbReference type="ChEBI" id="CHEBI:33019"/>
        <dbReference type="ChEBI" id="CHEBI:78442"/>
        <dbReference type="ChEBI" id="CHEBI:78529"/>
        <dbReference type="ChEBI" id="CHEBI:456215"/>
        <dbReference type="EC" id="6.1.1.6"/>
    </reaction>
</comment>
<dbReference type="Proteomes" id="UP000185744">
    <property type="component" value="Unassembled WGS sequence"/>
</dbReference>
<dbReference type="SUPFAM" id="SSF48163">
    <property type="entry name" value="An anticodon-binding domain of class I aminoacyl-tRNA synthetases"/>
    <property type="match status" value="1"/>
</dbReference>
<evidence type="ECO:0000256" key="7">
    <source>
        <dbReference type="ARBA" id="ARBA00022917"/>
    </source>
</evidence>
<dbReference type="GO" id="GO:0006430">
    <property type="term" value="P:lysyl-tRNA aminoacylation"/>
    <property type="evidence" value="ECO:0007669"/>
    <property type="project" value="UniProtKB-UniRule"/>
</dbReference>
<dbReference type="InterPro" id="IPR008925">
    <property type="entry name" value="aa_tRNA-synth_I_cd-bd_sf"/>
</dbReference>
<keyword evidence="5 10" id="KW-0547">Nucleotide-binding</keyword>
<keyword evidence="7 10" id="KW-0648">Protein biosynthesis</keyword>
<evidence type="ECO:0000256" key="4">
    <source>
        <dbReference type="ARBA" id="ARBA00022598"/>
    </source>
</evidence>
<dbReference type="FunCoup" id="A0A1Q6DVA4">
    <property type="interactions" value="21"/>
</dbReference>
<dbReference type="Gene3D" id="1.10.10.350">
    <property type="match status" value="1"/>
</dbReference>
<dbReference type="HAMAP" id="MF_00177">
    <property type="entry name" value="Lys_tRNA_synth_class1"/>
    <property type="match status" value="1"/>
</dbReference>
<evidence type="ECO:0000256" key="3">
    <source>
        <dbReference type="ARBA" id="ARBA00022490"/>
    </source>
</evidence>
<reference evidence="11" key="1">
    <citation type="submission" date="2016-12" db="EMBL/GenBank/DDBJ databases">
        <title>Discovery of methanogenic haloarchaea.</title>
        <authorList>
            <person name="Sorokin D.Y."/>
            <person name="Makarova K.S."/>
            <person name="Abbas B."/>
            <person name="Ferrer M."/>
            <person name="Golyshin P.N."/>
        </authorList>
    </citation>
    <scope>NUCLEOTIDE SEQUENCE [LARGE SCALE GENOMIC DNA]</scope>
    <source>
        <strain evidence="11">HMET1</strain>
    </source>
</reference>
<evidence type="ECO:0000313" key="11">
    <source>
        <dbReference type="EMBL" id="OKY78267.1"/>
    </source>
</evidence>
<keyword evidence="4 10" id="KW-0436">Ligase</keyword>
<gene>
    <name evidence="10" type="primary">lysS</name>
    <name evidence="11" type="ORF">BTN85_0754</name>
</gene>
<sequence length="513" mass="59306">MHWADEKAENALRDKGRENVVASGISPSGPIHYGNFREILTADLLNKAINDQDGDSKLIWVLDDYDPLRKVYPFLDSDYEKHVGKPLSKIPDPEGCHESYAEHYTSQFVDALSDLGIEPAIHKASKMYKKGEYTEEIVKALKNRSKIKKIIEEVTNRTISENWLPIKPICQDCKNVSTTEAKDYEGKKVYYECECGYNGEADIRNGEAKLPWRVDWPARWKILGVTVEPFGKDHAADGGSYDTGKRIAKEIYDYEPPYPVVYEQIALKGEGEMSSSEGITLTPAKMLEFFPSEIIRYIIVRKKPNRHIELDTGYGMLHLMDDFKEVEDAYYEEGEKEKSRIYELSLPEKNPRDSKPPQPPFKHLVNATQLVDNLDSIKSILKRTGHWDDEYEDTWLNNRIKLIRNWLDWFAPEDMKFEVKENLPDKVEKLSKKQKKFLGKLADLLEENDYNDEQLNNKIFNTFQDMDMEAREAFESIYLALLGRDSGPRAAWFILSLDTGFVINRFREASKVN</sequence>